<dbReference type="Proteomes" id="UP000183138">
    <property type="component" value="Unassembled WGS sequence"/>
</dbReference>
<dbReference type="InterPro" id="IPR050834">
    <property type="entry name" value="Glycosyltransf_2"/>
</dbReference>
<organism evidence="3 4">
    <name type="scientific">Marine Group III euryarchaeote CG-Epi3</name>
    <dbReference type="NCBI Taxonomy" id="1888997"/>
    <lineage>
        <taxon>Archaea</taxon>
        <taxon>Methanobacteriati</taxon>
        <taxon>Thermoplasmatota</taxon>
        <taxon>Thermoplasmata</taxon>
        <taxon>Candidatus Thermoprofundales</taxon>
    </lineage>
</organism>
<accession>A0A1J5U4A9</accession>
<reference evidence="3 4" key="1">
    <citation type="submission" date="2016-08" db="EMBL/GenBank/DDBJ databases">
        <title>New Insights into Marine Group III Euryarchaeota, from dark to light.</title>
        <authorList>
            <person name="Haro-Moreno J.M."/>
            <person name="Rodriguez-Valera F."/>
            <person name="Lopez-Garcia P."/>
            <person name="Moreira D."/>
            <person name="Martin-Cuadrado A.B."/>
        </authorList>
    </citation>
    <scope>NUCLEOTIDE SEQUENCE [LARGE SCALE GENOMIC DNA]</scope>
    <source>
        <strain evidence="3">CG-Epi3</strain>
    </source>
</reference>
<keyword evidence="1" id="KW-1133">Transmembrane helix</keyword>
<dbReference type="PANTHER" id="PTHR43685">
    <property type="entry name" value="GLYCOSYLTRANSFERASE"/>
    <property type="match status" value="1"/>
</dbReference>
<feature type="transmembrane region" description="Helical" evidence="1">
    <location>
        <begin position="279"/>
        <end position="300"/>
    </location>
</feature>
<feature type="transmembrane region" description="Helical" evidence="1">
    <location>
        <begin position="312"/>
        <end position="333"/>
    </location>
</feature>
<keyword evidence="1" id="KW-0472">Membrane</keyword>
<protein>
    <recommendedName>
        <fullName evidence="2">Glycosyltransferase 2-like domain-containing protein</fullName>
    </recommendedName>
</protein>
<feature type="transmembrane region" description="Helical" evidence="1">
    <location>
        <begin position="248"/>
        <end position="267"/>
    </location>
</feature>
<evidence type="ECO:0000313" key="3">
    <source>
        <dbReference type="EMBL" id="OIR23240.1"/>
    </source>
</evidence>
<feature type="domain" description="Glycosyltransferase 2-like" evidence="2">
    <location>
        <begin position="8"/>
        <end position="177"/>
    </location>
</feature>
<dbReference type="PANTHER" id="PTHR43685:SF3">
    <property type="entry name" value="SLR2126 PROTEIN"/>
    <property type="match status" value="1"/>
</dbReference>
<keyword evidence="1" id="KW-0812">Transmembrane</keyword>
<evidence type="ECO:0000259" key="2">
    <source>
        <dbReference type="Pfam" id="PF00535"/>
    </source>
</evidence>
<dbReference type="Pfam" id="PF00535">
    <property type="entry name" value="Glycos_transf_2"/>
    <property type="match status" value="1"/>
</dbReference>
<evidence type="ECO:0000256" key="1">
    <source>
        <dbReference type="SAM" id="Phobius"/>
    </source>
</evidence>
<name>A0A1J5U4A9_9ARCH</name>
<dbReference type="EMBL" id="MIYY01000022">
    <property type="protein sequence ID" value="OIR23240.1"/>
    <property type="molecule type" value="Genomic_DNA"/>
</dbReference>
<proteinExistence type="predicted"/>
<evidence type="ECO:0000313" key="4">
    <source>
        <dbReference type="Proteomes" id="UP000183138"/>
    </source>
</evidence>
<dbReference type="InterPro" id="IPR029044">
    <property type="entry name" value="Nucleotide-diphossugar_trans"/>
</dbReference>
<dbReference type="AlphaFoldDB" id="A0A1J5U4A9"/>
<sequence>MENIPFVSIVIPTTGNVKFIKGLVESVNKLDYPKDRYELILIGDEETELLKISRERALSYGINTILKYEPYAAGKKRNIGVELANGEIIAFTDDDTILKEDWLNNAIKHLNENTNYIGVGGPNFTPREGLPFAKAVGRIFGSKFLFSFRYTIGHAKPKEIEHNPTCNYIIKKEVFKTVQFHDTLWPGEDAEFDIRLIKNGLKILYAPDVIVWHHRRSRPIPFLKQMFNYGKTRAQVTRMHPDSFDIRYFAFISAFIFLIGLYGTSLSGIEIPLLGKLDLMIPIILNLSYFGIICIAGIIVGLQTGKLKQGLYAPLVLFIQHFGFSLGLLYGFIKKP</sequence>
<dbReference type="Gene3D" id="3.90.550.10">
    <property type="entry name" value="Spore Coat Polysaccharide Biosynthesis Protein SpsA, Chain A"/>
    <property type="match status" value="1"/>
</dbReference>
<dbReference type="InterPro" id="IPR001173">
    <property type="entry name" value="Glyco_trans_2-like"/>
</dbReference>
<comment type="caution">
    <text evidence="3">The sequence shown here is derived from an EMBL/GenBank/DDBJ whole genome shotgun (WGS) entry which is preliminary data.</text>
</comment>
<gene>
    <name evidence="3" type="ORF">BEU00_03665</name>
</gene>
<dbReference type="SUPFAM" id="SSF53448">
    <property type="entry name" value="Nucleotide-diphospho-sugar transferases"/>
    <property type="match status" value="1"/>
</dbReference>